<keyword evidence="14" id="KW-0808">Transferase</keyword>
<dbReference type="InterPro" id="IPR036038">
    <property type="entry name" value="Aminotransferase-like"/>
</dbReference>
<evidence type="ECO:0000313" key="15">
    <source>
        <dbReference type="Proteomes" id="UP000661507"/>
    </source>
</evidence>
<dbReference type="Pfam" id="PF01063">
    <property type="entry name" value="Aminotran_4"/>
    <property type="match status" value="1"/>
</dbReference>
<evidence type="ECO:0000256" key="2">
    <source>
        <dbReference type="ARBA" id="ARBA00003109"/>
    </source>
</evidence>
<dbReference type="InterPro" id="IPR043132">
    <property type="entry name" value="BCAT-like_C"/>
</dbReference>
<dbReference type="GO" id="GO:0009082">
    <property type="term" value="P:branched-chain amino acid biosynthetic process"/>
    <property type="evidence" value="ECO:0007669"/>
    <property type="project" value="UniProtKB-KW"/>
</dbReference>
<dbReference type="InterPro" id="IPR050571">
    <property type="entry name" value="Class-IV_PLP-Dep_Aminotrnsfr"/>
</dbReference>
<evidence type="ECO:0000256" key="9">
    <source>
        <dbReference type="ARBA" id="ARBA00022898"/>
    </source>
</evidence>
<dbReference type="FunFam" id="3.20.10.10:FF:000002">
    <property type="entry name" value="D-alanine aminotransferase"/>
    <property type="match status" value="1"/>
</dbReference>
<comment type="catalytic activity">
    <reaction evidence="11">
        <text>L-valine + 2-oxoglutarate = 3-methyl-2-oxobutanoate + L-glutamate</text>
        <dbReference type="Rhea" id="RHEA:24813"/>
        <dbReference type="ChEBI" id="CHEBI:11851"/>
        <dbReference type="ChEBI" id="CHEBI:16810"/>
        <dbReference type="ChEBI" id="CHEBI:29985"/>
        <dbReference type="ChEBI" id="CHEBI:57762"/>
        <dbReference type="EC" id="2.6.1.42"/>
    </reaction>
</comment>
<sequence length="299" mass="32646">MKGSQDFAADPRNATVKVYVSGALVPRDEARVSVFDAGFVLGDGVWEGMRLHKGRLVFLDLHLDRLFDGARAIDLDIGMTREALVAALWETLRANGMEDGVHIRLMVTRGLKKTPNQDPRQTIGRATVVIVAEWKLPSPAIVTTGLSLFTSSIRCSPADMFDMRLNSHSRLNLIIALNQAIKAGADEALMLDPHGFVSSCNATNFFFVRGGEVWTSSGDYCFRGVTRGHVIALCRENGIPLRQANFALMDVYGAEEAFVTGTFGGLTPVRAIDGRVLPAAPPGPMTLRLRSLYEALKDR</sequence>
<comment type="pathway">
    <text evidence="5">Amino-acid biosynthesis; L-leucine biosynthesis; L-leucine from 3-methyl-2-oxobutanoate: step 4/4.</text>
</comment>
<organism evidence="14 15">
    <name type="scientific">Neoroseomonas lacus</name>
    <dbReference type="NCBI Taxonomy" id="287609"/>
    <lineage>
        <taxon>Bacteria</taxon>
        <taxon>Pseudomonadati</taxon>
        <taxon>Pseudomonadota</taxon>
        <taxon>Alphaproteobacteria</taxon>
        <taxon>Acetobacterales</taxon>
        <taxon>Acetobacteraceae</taxon>
        <taxon>Neoroseomonas</taxon>
    </lineage>
</organism>
<dbReference type="GO" id="GO:0004084">
    <property type="term" value="F:branched-chain-amino-acid transaminase activity"/>
    <property type="evidence" value="ECO:0007669"/>
    <property type="project" value="UniProtKB-EC"/>
</dbReference>
<dbReference type="EC" id="2.6.1.42" evidence="7"/>
<comment type="similarity">
    <text evidence="6">Belongs to the class-IV pyridoxal-phosphate-dependent aminotransferase family.</text>
</comment>
<evidence type="ECO:0000256" key="1">
    <source>
        <dbReference type="ARBA" id="ARBA00001933"/>
    </source>
</evidence>
<comment type="cofactor">
    <cofactor evidence="1">
        <name>pyridoxal 5'-phosphate</name>
        <dbReference type="ChEBI" id="CHEBI:597326"/>
    </cofactor>
</comment>
<comment type="catalytic activity">
    <reaction evidence="13">
        <text>L-leucine + 2-oxoglutarate = 4-methyl-2-oxopentanoate + L-glutamate</text>
        <dbReference type="Rhea" id="RHEA:18321"/>
        <dbReference type="ChEBI" id="CHEBI:16810"/>
        <dbReference type="ChEBI" id="CHEBI:17865"/>
        <dbReference type="ChEBI" id="CHEBI:29985"/>
        <dbReference type="ChEBI" id="CHEBI:57427"/>
        <dbReference type="EC" id="2.6.1.42"/>
    </reaction>
</comment>
<dbReference type="AlphaFoldDB" id="A0A917KKY3"/>
<gene>
    <name evidence="14" type="primary">ilvE2</name>
    <name evidence="14" type="ORF">GCM10011320_27450</name>
</gene>
<keyword evidence="14" id="KW-0032">Aminotransferase</keyword>
<comment type="function">
    <text evidence="2">Acts on leucine, isoleucine and valine.</text>
</comment>
<evidence type="ECO:0000313" key="14">
    <source>
        <dbReference type="EMBL" id="GGJ18576.1"/>
    </source>
</evidence>
<name>A0A917KKY3_9PROT</name>
<dbReference type="PANTHER" id="PTHR42743:SF11">
    <property type="entry name" value="AMINODEOXYCHORISMATE LYASE"/>
    <property type="match status" value="1"/>
</dbReference>
<keyword evidence="15" id="KW-1185">Reference proteome</keyword>
<reference evidence="14" key="2">
    <citation type="submission" date="2020-09" db="EMBL/GenBank/DDBJ databases">
        <authorList>
            <person name="Sun Q."/>
            <person name="Zhou Y."/>
        </authorList>
    </citation>
    <scope>NUCLEOTIDE SEQUENCE</scope>
    <source>
        <strain evidence="14">CGMCC 1.3617</strain>
    </source>
</reference>
<evidence type="ECO:0000256" key="6">
    <source>
        <dbReference type="ARBA" id="ARBA00009320"/>
    </source>
</evidence>
<comment type="pathway">
    <text evidence="3">Amino-acid biosynthesis; L-isoleucine biosynthesis; L-isoleucine from 2-oxobutanoate: step 4/4.</text>
</comment>
<comment type="caution">
    <text evidence="14">The sequence shown here is derived from an EMBL/GenBank/DDBJ whole genome shotgun (WGS) entry which is preliminary data.</text>
</comment>
<evidence type="ECO:0000256" key="10">
    <source>
        <dbReference type="ARBA" id="ARBA00023304"/>
    </source>
</evidence>
<evidence type="ECO:0000256" key="3">
    <source>
        <dbReference type="ARBA" id="ARBA00004824"/>
    </source>
</evidence>
<keyword evidence="10" id="KW-0100">Branched-chain amino acid biosynthesis</keyword>
<comment type="pathway">
    <text evidence="4">Amino-acid biosynthesis; L-valine biosynthesis; L-valine from pyruvate: step 4/4.</text>
</comment>
<dbReference type="Gene3D" id="3.30.470.10">
    <property type="match status" value="1"/>
</dbReference>
<evidence type="ECO:0000256" key="4">
    <source>
        <dbReference type="ARBA" id="ARBA00004931"/>
    </source>
</evidence>
<dbReference type="InterPro" id="IPR043131">
    <property type="entry name" value="BCAT-like_N"/>
</dbReference>
<dbReference type="GO" id="GO:0008652">
    <property type="term" value="P:amino acid biosynthetic process"/>
    <property type="evidence" value="ECO:0007669"/>
    <property type="project" value="UniProtKB-ARBA"/>
</dbReference>
<evidence type="ECO:0000256" key="11">
    <source>
        <dbReference type="ARBA" id="ARBA00048212"/>
    </source>
</evidence>
<reference evidence="14" key="1">
    <citation type="journal article" date="2014" name="Int. J. Syst. Evol. Microbiol.">
        <title>Complete genome sequence of Corynebacterium casei LMG S-19264T (=DSM 44701T), isolated from a smear-ripened cheese.</title>
        <authorList>
            <consortium name="US DOE Joint Genome Institute (JGI-PGF)"/>
            <person name="Walter F."/>
            <person name="Albersmeier A."/>
            <person name="Kalinowski J."/>
            <person name="Ruckert C."/>
        </authorList>
    </citation>
    <scope>NUCLEOTIDE SEQUENCE</scope>
    <source>
        <strain evidence="14">CGMCC 1.3617</strain>
    </source>
</reference>
<comment type="catalytic activity">
    <reaction evidence="12">
        <text>L-isoleucine + 2-oxoglutarate = (S)-3-methyl-2-oxopentanoate + L-glutamate</text>
        <dbReference type="Rhea" id="RHEA:24801"/>
        <dbReference type="ChEBI" id="CHEBI:16810"/>
        <dbReference type="ChEBI" id="CHEBI:29985"/>
        <dbReference type="ChEBI" id="CHEBI:35146"/>
        <dbReference type="ChEBI" id="CHEBI:58045"/>
        <dbReference type="EC" id="2.6.1.42"/>
    </reaction>
</comment>
<evidence type="ECO:0000256" key="8">
    <source>
        <dbReference type="ARBA" id="ARBA00014472"/>
    </source>
</evidence>
<evidence type="ECO:0000256" key="5">
    <source>
        <dbReference type="ARBA" id="ARBA00005072"/>
    </source>
</evidence>
<keyword evidence="9" id="KW-0663">Pyridoxal phosphate</keyword>
<evidence type="ECO:0000256" key="7">
    <source>
        <dbReference type="ARBA" id="ARBA00013053"/>
    </source>
</evidence>
<keyword evidence="10" id="KW-0028">Amino-acid biosynthesis</keyword>
<dbReference type="SUPFAM" id="SSF56752">
    <property type="entry name" value="D-aminoacid aminotransferase-like PLP-dependent enzymes"/>
    <property type="match status" value="1"/>
</dbReference>
<dbReference type="Proteomes" id="UP000661507">
    <property type="component" value="Unassembled WGS sequence"/>
</dbReference>
<evidence type="ECO:0000256" key="13">
    <source>
        <dbReference type="ARBA" id="ARBA00049229"/>
    </source>
</evidence>
<protein>
    <recommendedName>
        <fullName evidence="8">Probable branched-chain-amino-acid aminotransferase</fullName>
        <ecNumber evidence="7">2.6.1.42</ecNumber>
    </recommendedName>
</protein>
<proteinExistence type="inferred from homology"/>
<accession>A0A917KKY3</accession>
<dbReference type="Gene3D" id="3.20.10.10">
    <property type="entry name" value="D-amino Acid Aminotransferase, subunit A, domain 2"/>
    <property type="match status" value="1"/>
</dbReference>
<dbReference type="PANTHER" id="PTHR42743">
    <property type="entry name" value="AMINO-ACID AMINOTRANSFERASE"/>
    <property type="match status" value="1"/>
</dbReference>
<dbReference type="EMBL" id="BMKW01000006">
    <property type="protein sequence ID" value="GGJ18576.1"/>
    <property type="molecule type" value="Genomic_DNA"/>
</dbReference>
<dbReference type="RefSeq" id="WP_188967617.1">
    <property type="nucleotide sequence ID" value="NZ_BMKW01000006.1"/>
</dbReference>
<evidence type="ECO:0000256" key="12">
    <source>
        <dbReference type="ARBA" id="ARBA00048798"/>
    </source>
</evidence>
<dbReference type="InterPro" id="IPR001544">
    <property type="entry name" value="Aminotrans_IV"/>
</dbReference>